<comment type="caution">
    <text evidence="1">The sequence shown here is derived from an EMBL/GenBank/DDBJ whole genome shotgun (WGS) entry which is preliminary data.</text>
</comment>
<dbReference type="EMBL" id="CAKLBY020000303">
    <property type="protein sequence ID" value="CAK7943712.1"/>
    <property type="molecule type" value="Genomic_DNA"/>
</dbReference>
<name>A0AAV1VDW2_9STRA</name>
<gene>
    <name evidence="1" type="ORF">PM001_LOCUS28862</name>
</gene>
<sequence length="41" mass="4857">MLGFFRFEFSFRMMSMPPRLAWPITQSTLPKSTPMTDMVLE</sequence>
<organism evidence="1 2">
    <name type="scientific">Peronospora matthiolae</name>
    <dbReference type="NCBI Taxonomy" id="2874970"/>
    <lineage>
        <taxon>Eukaryota</taxon>
        <taxon>Sar</taxon>
        <taxon>Stramenopiles</taxon>
        <taxon>Oomycota</taxon>
        <taxon>Peronosporomycetes</taxon>
        <taxon>Peronosporales</taxon>
        <taxon>Peronosporaceae</taxon>
        <taxon>Peronospora</taxon>
    </lineage>
</organism>
<evidence type="ECO:0000313" key="2">
    <source>
        <dbReference type="Proteomes" id="UP001162060"/>
    </source>
</evidence>
<protein>
    <submittedName>
        <fullName evidence="1">Uncharacterized protein</fullName>
    </submittedName>
</protein>
<accession>A0AAV1VDW2</accession>
<dbReference type="Proteomes" id="UP001162060">
    <property type="component" value="Unassembled WGS sequence"/>
</dbReference>
<dbReference type="AlphaFoldDB" id="A0AAV1VDW2"/>
<reference evidence="1" key="1">
    <citation type="submission" date="2024-01" db="EMBL/GenBank/DDBJ databases">
        <authorList>
            <person name="Webb A."/>
        </authorList>
    </citation>
    <scope>NUCLEOTIDE SEQUENCE</scope>
    <source>
        <strain evidence="1">Pm1</strain>
    </source>
</reference>
<proteinExistence type="predicted"/>
<evidence type="ECO:0000313" key="1">
    <source>
        <dbReference type="EMBL" id="CAK7943712.1"/>
    </source>
</evidence>